<dbReference type="Gene3D" id="3.20.20.80">
    <property type="entry name" value="Glycosidases"/>
    <property type="match status" value="1"/>
</dbReference>
<comment type="caution">
    <text evidence="2">The sequence shown here is derived from an EMBL/GenBank/DDBJ whole genome shotgun (WGS) entry which is preliminary data.</text>
</comment>
<evidence type="ECO:0008006" key="4">
    <source>
        <dbReference type="Google" id="ProtNLM"/>
    </source>
</evidence>
<keyword evidence="3" id="KW-1185">Reference proteome</keyword>
<feature type="region of interest" description="Disordered" evidence="1">
    <location>
        <begin position="121"/>
        <end position="142"/>
    </location>
</feature>
<dbReference type="AlphaFoldDB" id="A0AAW1SJV0"/>
<dbReference type="InterPro" id="IPR017853">
    <property type="entry name" value="GH"/>
</dbReference>
<evidence type="ECO:0000256" key="1">
    <source>
        <dbReference type="SAM" id="MobiDB-lite"/>
    </source>
</evidence>
<proteinExistence type="predicted"/>
<dbReference type="EMBL" id="JALJOU010000001">
    <property type="protein sequence ID" value="KAK9846456.1"/>
    <property type="molecule type" value="Genomic_DNA"/>
</dbReference>
<reference evidence="2 3" key="1">
    <citation type="journal article" date="2024" name="Nat. Commun.">
        <title>Phylogenomics reveals the evolutionary origins of lichenization in chlorophyte algae.</title>
        <authorList>
            <person name="Puginier C."/>
            <person name="Libourel C."/>
            <person name="Otte J."/>
            <person name="Skaloud P."/>
            <person name="Haon M."/>
            <person name="Grisel S."/>
            <person name="Petersen M."/>
            <person name="Berrin J.G."/>
            <person name="Delaux P.M."/>
            <person name="Dal Grande F."/>
            <person name="Keller J."/>
        </authorList>
    </citation>
    <scope>NUCLEOTIDE SEQUENCE [LARGE SCALE GENOMIC DNA]</scope>
    <source>
        <strain evidence="2 3">SAG 245.80</strain>
    </source>
</reference>
<gene>
    <name evidence="2" type="ORF">WJX81_004191</name>
</gene>
<name>A0AAW1SJV0_9CHLO</name>
<accession>A0AAW1SJV0</accession>
<sequence length="521" mass="54289">MPLALKVLPVSCQPTPGKGRQPRHHRRPALALPIPRLVPNGFVCMAVTAETLVGATRCMQAWGFELLDSITWVLLDPSGSVSMLVAPLVRRSHRTLLLGRRNTGALDIRHLVWLGASKRCSRRTPKPHGGHRRRGLHRKRHGGRLGGGWQGLDAAGNLACAAIDFATVHLYPGSWGVAAASAGDFANRYLDSRAAIARAANKPWILEEVGSQGTYVRSRNSFLTKMFAAALANNAAAVLVWEIMPWHVANQSYDFSWDGSGGSAVRSPVLGQADRASSCSGGSCPALAPPCLCFDIPPGNSNFSCSQEVGWHPGCTASYLGAGTCDISCKRCTPRAGYDYCHNCRDAPPGGSNSTCAQQLPSHPDICSAPFMAPSTCDASCGRCKPCEGFVAAAPALPPVGPVLRMPKASAPAAGGYGGAVATCVADITVEHISGGNWAKYSVALSAPGPAGFPLPYSFSMAAAGPFAPVAGAYDWGTELKGGKASGVVSSAYNALVPRGASTAHFGGAFEAAPVNRILGH</sequence>
<evidence type="ECO:0000313" key="3">
    <source>
        <dbReference type="Proteomes" id="UP001445335"/>
    </source>
</evidence>
<dbReference type="SUPFAM" id="SSF51445">
    <property type="entry name" value="(Trans)glycosidases"/>
    <property type="match status" value="1"/>
</dbReference>
<dbReference type="Proteomes" id="UP001445335">
    <property type="component" value="Unassembled WGS sequence"/>
</dbReference>
<organism evidence="2 3">
    <name type="scientific">Elliptochloris bilobata</name>
    <dbReference type="NCBI Taxonomy" id="381761"/>
    <lineage>
        <taxon>Eukaryota</taxon>
        <taxon>Viridiplantae</taxon>
        <taxon>Chlorophyta</taxon>
        <taxon>core chlorophytes</taxon>
        <taxon>Trebouxiophyceae</taxon>
        <taxon>Trebouxiophyceae incertae sedis</taxon>
        <taxon>Elliptochloris clade</taxon>
        <taxon>Elliptochloris</taxon>
    </lineage>
</organism>
<evidence type="ECO:0000313" key="2">
    <source>
        <dbReference type="EMBL" id="KAK9846456.1"/>
    </source>
</evidence>
<protein>
    <recommendedName>
        <fullName evidence="4">Mannan endo-1,4-beta-mannosidase</fullName>
    </recommendedName>
</protein>